<name>A0A1I0VJZ3_SELRU</name>
<dbReference type="AlphaFoldDB" id="A0A1I0VJZ3"/>
<reference evidence="1" key="2">
    <citation type="submission" date="2019-04" db="EMBL/GenBank/DDBJ databases">
        <title>Evolution of Biomass-Degrading Anaerobic Consortia Revealed by Metagenomics.</title>
        <authorList>
            <person name="Peng X."/>
        </authorList>
    </citation>
    <scope>NUCLEOTIDE SEQUENCE</scope>
    <source>
        <strain evidence="1">SIG242</strain>
    </source>
</reference>
<evidence type="ECO:0000313" key="1">
    <source>
        <dbReference type="EMBL" id="MBE6085023.1"/>
    </source>
</evidence>
<dbReference type="Proteomes" id="UP000772151">
    <property type="component" value="Unassembled WGS sequence"/>
</dbReference>
<dbReference type="OrthoDB" id="1665956at2"/>
<organism evidence="3 5">
    <name type="scientific">Selenomonas ruminantium</name>
    <dbReference type="NCBI Taxonomy" id="971"/>
    <lineage>
        <taxon>Bacteria</taxon>
        <taxon>Bacillati</taxon>
        <taxon>Bacillota</taxon>
        <taxon>Negativicutes</taxon>
        <taxon>Selenomonadales</taxon>
        <taxon>Selenomonadaceae</taxon>
        <taxon>Selenomonas</taxon>
    </lineage>
</organism>
<dbReference type="RefSeq" id="WP_026760767.1">
    <property type="nucleotide sequence ID" value="NZ_FNQG01000002.1"/>
</dbReference>
<gene>
    <name evidence="1" type="ORF">E7203_06085</name>
    <name evidence="3" type="ORF">SAMN05216587_101694</name>
    <name evidence="2" type="ORF">SAMN05660648_00081</name>
</gene>
<dbReference type="Proteomes" id="UP000183469">
    <property type="component" value="Unassembled WGS sequence"/>
</dbReference>
<evidence type="ECO:0000313" key="3">
    <source>
        <dbReference type="EMBL" id="SFA76714.1"/>
    </source>
</evidence>
<sequence length="125" mass="14381">MLVWIERLGRVGEDELFGFGLSPESVRGEILLDPLGNTRIRKENPAMSESQTLVVKNGLDEWIRDLGLCQLSCISAPQFLTGEEEENVRRWRPRELDLRPLNLPLHDEDLPEIIEDDWMGALEWG</sequence>
<reference evidence="4 5" key="1">
    <citation type="submission" date="2016-10" db="EMBL/GenBank/DDBJ databases">
        <authorList>
            <person name="de Groot N.N."/>
        </authorList>
    </citation>
    <scope>NUCLEOTIDE SEQUENCE [LARGE SCALE GENOMIC DNA]</scope>
    <source>
        <strain evidence="2 4">DSM 2872</strain>
        <strain evidence="3 5">L14</strain>
    </source>
</reference>
<proteinExistence type="predicted"/>
<dbReference type="Proteomes" id="UP000183843">
    <property type="component" value="Unassembled WGS sequence"/>
</dbReference>
<dbReference type="EMBL" id="FNQG01000002">
    <property type="protein sequence ID" value="SDZ72873.1"/>
    <property type="molecule type" value="Genomic_DNA"/>
</dbReference>
<protein>
    <submittedName>
        <fullName evidence="3">Uncharacterized protein</fullName>
    </submittedName>
</protein>
<accession>A0A1I0VJZ3</accession>
<evidence type="ECO:0000313" key="4">
    <source>
        <dbReference type="Proteomes" id="UP000183469"/>
    </source>
</evidence>
<evidence type="ECO:0000313" key="5">
    <source>
        <dbReference type="Proteomes" id="UP000183843"/>
    </source>
</evidence>
<evidence type="ECO:0000313" key="2">
    <source>
        <dbReference type="EMBL" id="SDZ72873.1"/>
    </source>
</evidence>
<dbReference type="EMBL" id="FOJX01000001">
    <property type="protein sequence ID" value="SFA76714.1"/>
    <property type="molecule type" value="Genomic_DNA"/>
</dbReference>
<dbReference type="EMBL" id="SVCA01000004">
    <property type="protein sequence ID" value="MBE6085023.1"/>
    <property type="molecule type" value="Genomic_DNA"/>
</dbReference>